<dbReference type="Proteomes" id="UP000253805">
    <property type="component" value="Unassembled WGS sequence"/>
</dbReference>
<dbReference type="InterPro" id="IPR052902">
    <property type="entry name" value="ABC-2_transporter"/>
</dbReference>
<comment type="caution">
    <text evidence="6">The sequence shown here is derived from an EMBL/GenBank/DDBJ whole genome shotgun (WGS) entry which is preliminary data.</text>
</comment>
<evidence type="ECO:0000256" key="2">
    <source>
        <dbReference type="ARBA" id="ARBA00022692"/>
    </source>
</evidence>
<evidence type="ECO:0000259" key="5">
    <source>
        <dbReference type="Pfam" id="PF12698"/>
    </source>
</evidence>
<evidence type="ECO:0000256" key="4">
    <source>
        <dbReference type="ARBA" id="ARBA00023136"/>
    </source>
</evidence>
<dbReference type="Pfam" id="PF12698">
    <property type="entry name" value="ABC2_membrane_3"/>
    <property type="match status" value="1"/>
</dbReference>
<proteinExistence type="predicted"/>
<gene>
    <name evidence="6" type="ORF">C1850_05130</name>
</gene>
<keyword evidence="4" id="KW-0472">Membrane</keyword>
<evidence type="ECO:0000313" key="7">
    <source>
        <dbReference type="Proteomes" id="UP000253805"/>
    </source>
</evidence>
<accession>A0A369P7J8</accession>
<sequence length="406" mass="42099">MQACRYALEVVAKHPIYLLVYVGFLSLMGLFITSGVYPPATSAGYESAEVPFAVIDRDQSDLSRSVAAFLEERGTSVEVADEARACQDAVATGLVDYLLIVPAGFEEGYLAAARDGGDGPRLETVFSFQSMAATLVDTQVNQYLGLVRAAAVLEPDSSPEVLVAQAEASAQKEPRIEEVSVPGVAVGSEAFVFYLMWSAYPLTVAVVVSVGILMGAFNRTDVRRRVAVSSTSGLGLGLQKAAAGLVVALLVWAVIMGIGLVAFGYSAFTLAPADLACVLAVELVFVLIPLAIAFLLGQLGCGESVSNTVGNITGMVLTFLGGTWISLDLMPEAVRVVATFTPVYWLGEGLRAAVGDATGSAAEGVALAVDVLLLFAAAIFVTALVAGRMRATSDDAGGNAAAAVPR</sequence>
<dbReference type="PANTHER" id="PTHR43027">
    <property type="entry name" value="DOXORUBICIN RESISTANCE ABC TRANSPORTER PERMEASE PROTEIN DRRC-RELATED"/>
    <property type="match status" value="1"/>
</dbReference>
<dbReference type="RefSeq" id="WP_114539469.1">
    <property type="nucleotide sequence ID" value="NZ_PPUT01000010.1"/>
</dbReference>
<comment type="subcellular location">
    <subcellularLocation>
        <location evidence="1">Membrane</location>
        <topology evidence="1">Multi-pass membrane protein</topology>
    </subcellularLocation>
</comment>
<feature type="domain" description="ABC-2 type transporter transmembrane" evidence="5">
    <location>
        <begin position="25"/>
        <end position="385"/>
    </location>
</feature>
<evidence type="ECO:0000313" key="6">
    <source>
        <dbReference type="EMBL" id="RDC44944.1"/>
    </source>
</evidence>
<dbReference type="EMBL" id="PPUT01000010">
    <property type="protein sequence ID" value="RDC44944.1"/>
    <property type="molecule type" value="Genomic_DNA"/>
</dbReference>
<evidence type="ECO:0000256" key="1">
    <source>
        <dbReference type="ARBA" id="ARBA00004141"/>
    </source>
</evidence>
<dbReference type="GO" id="GO:0016020">
    <property type="term" value="C:membrane"/>
    <property type="evidence" value="ECO:0007669"/>
    <property type="project" value="UniProtKB-SubCell"/>
</dbReference>
<dbReference type="AlphaFoldDB" id="A0A369P7J8"/>
<name>A0A369P7J8_9ACTN</name>
<dbReference type="Gene3D" id="3.40.1710.10">
    <property type="entry name" value="abc type-2 transporter like domain"/>
    <property type="match status" value="1"/>
</dbReference>
<keyword evidence="2" id="KW-0812">Transmembrane</keyword>
<protein>
    <submittedName>
        <fullName evidence="6">ABC transporter permease</fullName>
    </submittedName>
</protein>
<evidence type="ECO:0000256" key="3">
    <source>
        <dbReference type="ARBA" id="ARBA00022989"/>
    </source>
</evidence>
<dbReference type="GO" id="GO:0140359">
    <property type="term" value="F:ABC-type transporter activity"/>
    <property type="evidence" value="ECO:0007669"/>
    <property type="project" value="InterPro"/>
</dbReference>
<dbReference type="InterPro" id="IPR013525">
    <property type="entry name" value="ABC2_TM"/>
</dbReference>
<organism evidence="6 7">
    <name type="scientific">Adlercreutzia equolifaciens subsp. celatus</name>
    <dbReference type="NCBI Taxonomy" id="394340"/>
    <lineage>
        <taxon>Bacteria</taxon>
        <taxon>Bacillati</taxon>
        <taxon>Actinomycetota</taxon>
        <taxon>Coriobacteriia</taxon>
        <taxon>Eggerthellales</taxon>
        <taxon>Eggerthellaceae</taxon>
        <taxon>Adlercreutzia</taxon>
    </lineage>
</organism>
<reference evidence="6 7" key="1">
    <citation type="journal article" date="2018" name="Elife">
        <title>Discovery and characterization of a prevalent human gut bacterial enzyme sufficient for the inactivation of a family of plant toxins.</title>
        <authorList>
            <person name="Koppel N."/>
            <person name="Bisanz J.E."/>
            <person name="Pandelia M.E."/>
            <person name="Turnbaugh P.J."/>
            <person name="Balskus E.P."/>
        </authorList>
    </citation>
    <scope>NUCLEOTIDE SEQUENCE [LARGE SCALE GENOMIC DNA]</scope>
    <source>
        <strain evidence="6 7">OB21 GAM 11</strain>
    </source>
</reference>
<keyword evidence="3" id="KW-1133">Transmembrane helix</keyword>
<dbReference type="PANTHER" id="PTHR43027:SF1">
    <property type="entry name" value="DOXORUBICIN RESISTANCE ABC TRANSPORTER PERMEASE PROTEIN DRRC-RELATED"/>
    <property type="match status" value="1"/>
</dbReference>